<name>A0A017RXW6_9CLOT</name>
<evidence type="ECO:0000256" key="2">
    <source>
        <dbReference type="ARBA" id="ARBA00022475"/>
    </source>
</evidence>
<feature type="transmembrane region" description="Helical" evidence="6">
    <location>
        <begin position="48"/>
        <end position="70"/>
    </location>
</feature>
<feature type="transmembrane region" description="Helical" evidence="6">
    <location>
        <begin position="189"/>
        <end position="210"/>
    </location>
</feature>
<feature type="transmembrane region" description="Helical" evidence="6">
    <location>
        <begin position="156"/>
        <end position="177"/>
    </location>
</feature>
<keyword evidence="4 6" id="KW-1133">Transmembrane helix</keyword>
<evidence type="ECO:0000256" key="1">
    <source>
        <dbReference type="ARBA" id="ARBA00004651"/>
    </source>
</evidence>
<dbReference type="Proteomes" id="UP000019681">
    <property type="component" value="Unassembled WGS sequence"/>
</dbReference>
<evidence type="ECO:0000313" key="9">
    <source>
        <dbReference type="Proteomes" id="UP000019681"/>
    </source>
</evidence>
<feature type="transmembrane region" description="Helical" evidence="6">
    <location>
        <begin position="76"/>
        <end position="99"/>
    </location>
</feature>
<evidence type="ECO:0000256" key="5">
    <source>
        <dbReference type="ARBA" id="ARBA00023136"/>
    </source>
</evidence>
<feature type="domain" description="VTT" evidence="7">
    <location>
        <begin position="63"/>
        <end position="179"/>
    </location>
</feature>
<feature type="transmembrane region" description="Helical" evidence="6">
    <location>
        <begin position="6"/>
        <end position="27"/>
    </location>
</feature>
<organism evidence="8 9">
    <name type="scientific">Fervidicella metallireducens AeB</name>
    <dbReference type="NCBI Taxonomy" id="1403537"/>
    <lineage>
        <taxon>Bacteria</taxon>
        <taxon>Bacillati</taxon>
        <taxon>Bacillota</taxon>
        <taxon>Clostridia</taxon>
        <taxon>Eubacteriales</taxon>
        <taxon>Clostridiaceae</taxon>
        <taxon>Fervidicella</taxon>
    </lineage>
</organism>
<dbReference type="AlphaFoldDB" id="A0A017RXW6"/>
<dbReference type="InterPro" id="IPR032816">
    <property type="entry name" value="VTT_dom"/>
</dbReference>
<dbReference type="OrthoDB" id="9812980at2"/>
<dbReference type="STRING" id="1403537.Q428_03665"/>
<evidence type="ECO:0000313" key="8">
    <source>
        <dbReference type="EMBL" id="EYE89249.1"/>
    </source>
</evidence>
<dbReference type="PANTHER" id="PTHR12677">
    <property type="entry name" value="GOLGI APPARATUS MEMBRANE PROTEIN TVP38-RELATED"/>
    <property type="match status" value="1"/>
</dbReference>
<dbReference type="PANTHER" id="PTHR12677:SF59">
    <property type="entry name" value="GOLGI APPARATUS MEMBRANE PROTEIN TVP38-RELATED"/>
    <property type="match status" value="1"/>
</dbReference>
<dbReference type="GO" id="GO:0005886">
    <property type="term" value="C:plasma membrane"/>
    <property type="evidence" value="ECO:0007669"/>
    <property type="project" value="UniProtKB-SubCell"/>
</dbReference>
<sequence length="213" mass="23605">MKIKKVFSLLMFCVIIILCVFIRNEMLTIVSSPQNLRHFLLVNKKLSVLIYLILSATRTLIFLPAGMYALASGLTFGSLLGTLLTAIGTTLSGIIAFYISKFWGRDFIQKILGNRAKNIDGIIKNNGIIYVIFLRIVPILPFDAVSYAAGLTQINIFDFAVGTLIGSLPGAFVYNYLGSNIMNFNSVEFKISVIIFVSVSLVPIIYKYIIKKG</sequence>
<dbReference type="InterPro" id="IPR015414">
    <property type="entry name" value="TMEM64"/>
</dbReference>
<dbReference type="RefSeq" id="WP_035378254.1">
    <property type="nucleotide sequence ID" value="NZ_AZQP01000007.1"/>
</dbReference>
<keyword evidence="5 6" id="KW-0472">Membrane</keyword>
<protein>
    <recommendedName>
        <fullName evidence="6">TVP38/TMEM64 family membrane protein</fullName>
    </recommendedName>
</protein>
<comment type="similarity">
    <text evidence="6">Belongs to the TVP38/TMEM64 family.</text>
</comment>
<keyword evidence="9" id="KW-1185">Reference proteome</keyword>
<comment type="caution">
    <text evidence="8">The sequence shown here is derived from an EMBL/GenBank/DDBJ whole genome shotgun (WGS) entry which is preliminary data.</text>
</comment>
<accession>A0A017RXW6</accession>
<gene>
    <name evidence="8" type="ORF">Q428_03665</name>
</gene>
<comment type="subcellular location">
    <subcellularLocation>
        <location evidence="1 6">Cell membrane</location>
        <topology evidence="1 6">Multi-pass membrane protein</topology>
    </subcellularLocation>
</comment>
<evidence type="ECO:0000256" key="6">
    <source>
        <dbReference type="RuleBase" id="RU366058"/>
    </source>
</evidence>
<feature type="transmembrane region" description="Helical" evidence="6">
    <location>
        <begin position="127"/>
        <end position="150"/>
    </location>
</feature>
<keyword evidence="3 6" id="KW-0812">Transmembrane</keyword>
<evidence type="ECO:0000256" key="3">
    <source>
        <dbReference type="ARBA" id="ARBA00022692"/>
    </source>
</evidence>
<dbReference type="Pfam" id="PF09335">
    <property type="entry name" value="VTT_dom"/>
    <property type="match status" value="1"/>
</dbReference>
<keyword evidence="2 6" id="KW-1003">Cell membrane</keyword>
<dbReference type="EMBL" id="AZQP01000007">
    <property type="protein sequence ID" value="EYE89249.1"/>
    <property type="molecule type" value="Genomic_DNA"/>
</dbReference>
<evidence type="ECO:0000256" key="4">
    <source>
        <dbReference type="ARBA" id="ARBA00022989"/>
    </source>
</evidence>
<reference evidence="8 9" key="1">
    <citation type="journal article" date="2014" name="Genome Announc.">
        <title>Draft Genome Sequence of Fervidicella metallireducens Strain AeBT, an Iron-Reducing Thermoanaerobe from the Great Artesian Basin.</title>
        <authorList>
            <person name="Patel B.K."/>
        </authorList>
    </citation>
    <scope>NUCLEOTIDE SEQUENCE [LARGE SCALE GENOMIC DNA]</scope>
    <source>
        <strain evidence="8 9">AeB</strain>
    </source>
</reference>
<evidence type="ECO:0000259" key="7">
    <source>
        <dbReference type="Pfam" id="PF09335"/>
    </source>
</evidence>
<proteinExistence type="inferred from homology"/>